<dbReference type="EMBL" id="JOKJ01000001">
    <property type="protein sequence ID" value="KEQ10947.1"/>
    <property type="molecule type" value="Genomic_DNA"/>
</dbReference>
<gene>
    <name evidence="1" type="ORF">GV68_01320</name>
</gene>
<evidence type="ECO:0000313" key="2">
    <source>
        <dbReference type="Proteomes" id="UP000052167"/>
    </source>
</evidence>
<evidence type="ECO:0000313" key="1">
    <source>
        <dbReference type="EMBL" id="KEQ10947.1"/>
    </source>
</evidence>
<comment type="caution">
    <text evidence="1">The sequence shown here is derived from an EMBL/GenBank/DDBJ whole genome shotgun (WGS) entry which is preliminary data.</text>
</comment>
<protein>
    <submittedName>
        <fullName evidence="1">Uncharacterized protein</fullName>
    </submittedName>
</protein>
<dbReference type="Proteomes" id="UP000052167">
    <property type="component" value="Unassembled WGS sequence"/>
</dbReference>
<reference evidence="1 2" key="1">
    <citation type="submission" date="2014-06" db="EMBL/GenBank/DDBJ databases">
        <title>Rhizobium pelagicum/R2-400B4.</title>
        <authorList>
            <person name="Kimes N.E."/>
            <person name="Lopez-Perez M."/>
        </authorList>
    </citation>
    <scope>NUCLEOTIDE SEQUENCE [LARGE SCALE GENOMIC DNA]</scope>
    <source>
        <strain evidence="1 2">R2-400B4</strain>
    </source>
</reference>
<dbReference type="AlphaFoldDB" id="A0A922P353"/>
<keyword evidence="2" id="KW-1185">Reference proteome</keyword>
<dbReference type="Pfam" id="PF20361">
    <property type="entry name" value="DUF6656"/>
    <property type="match status" value="1"/>
</dbReference>
<dbReference type="RefSeq" id="WP_037161124.1">
    <property type="nucleotide sequence ID" value="NZ_CAJXID010000006.1"/>
</dbReference>
<accession>A0A922P353</accession>
<organism evidence="1 2">
    <name type="scientific">Pseudorhizobium pelagicum</name>
    <dbReference type="NCBI Taxonomy" id="1509405"/>
    <lineage>
        <taxon>Bacteria</taxon>
        <taxon>Pseudomonadati</taxon>
        <taxon>Pseudomonadota</taxon>
        <taxon>Alphaproteobacteria</taxon>
        <taxon>Hyphomicrobiales</taxon>
        <taxon>Rhizobiaceae</taxon>
        <taxon>Rhizobium/Agrobacterium group</taxon>
        <taxon>Pseudorhizobium</taxon>
    </lineage>
</organism>
<dbReference type="InterPro" id="IPR046597">
    <property type="entry name" value="DUF6656"/>
</dbReference>
<proteinExistence type="predicted"/>
<sequence length="202" mass="22984">MPTSGKLRYYATTPTDSRWATGLAPHSEFLRTGKIARPAPPALPAKRRYLAPEEVAERTGRILAAAGQTTYRRINSFHEEIRFPKMIFYRVLEEIPHLGYCHVTTSSTSFDARERVKWSFYIANFASDISETYPFFEHIRSSTGRMYFAVAFEKAPGDTFRIDRSIRKNGLLFRTGDPQEAMKNVLMLGAPNAAVRAEVKKL</sequence>
<name>A0A922P353_9HYPH</name>